<dbReference type="InterPro" id="IPR011009">
    <property type="entry name" value="Kinase-like_dom_sf"/>
</dbReference>
<dbReference type="SUPFAM" id="SSF56112">
    <property type="entry name" value="Protein kinase-like (PK-like)"/>
    <property type="match status" value="1"/>
</dbReference>
<dbReference type="Proteomes" id="UP000799118">
    <property type="component" value="Unassembled WGS sequence"/>
</dbReference>
<protein>
    <recommendedName>
        <fullName evidence="3">Protein kinase domain-containing protein</fullName>
    </recommendedName>
</protein>
<sequence>MAERTQTQIAGFFYVHSRIGDFGAINPLILNPNDNVSILFTHVDKAVNANYRLCQEIPATERSVSSFKLFPVDLPVEPIESLQDRVLSWLEENQGTAPLVGYRKTRNIWPDDIAARKNLSDEAFEGRVKGYNLHRWNFANIANIPTPSQAADKPNSCHDVAGGVYDGRPAGFYGPPNALFDRRLAYLADKLDNLDDVIPREMFLELAAEYFKSAIQFYPQEGDRQKILMDILTRIFPNGHWQTLINSGKPEAFWVLALIFELKNERGVKGDARVQAMVDYLKLINDSNWVSVKLRDLCCCPCILLSTSGPQINFSSAVYTDEAYFNDLFTMDLHDGFDRDDQILRLAKALQVTHEIYRHISLLLFFADSDISIVERTGLEFLYKLSHITGLAVNNDMQFNRNHAIFIAVAHRDGSLIPKEEHVVVKFAKRYNTAAHQLLSDNGCAPRLYYHCPLSQSAPFPRSLYCDVKEAVDLLHGRDLVFGDLRLPNIIVRSSDSRALVLDLDWCDKAGEGRYPADLSAAASREWSSGVTQYGYMKKEHDLASLAAIENVSPVTTCAPQEYSSPNVHSLVVQIFWSKRLLLQKIAKATALESIRVDVYISPQIRSSERQKLLLALPINPPGLSKACQGIVLPTPTNTGDPGQAD</sequence>
<dbReference type="AlphaFoldDB" id="A0A6A4HRU6"/>
<evidence type="ECO:0008006" key="3">
    <source>
        <dbReference type="Google" id="ProtNLM"/>
    </source>
</evidence>
<evidence type="ECO:0000313" key="1">
    <source>
        <dbReference type="EMBL" id="KAE9399697.1"/>
    </source>
</evidence>
<dbReference type="EMBL" id="ML769466">
    <property type="protein sequence ID" value="KAE9399697.1"/>
    <property type="molecule type" value="Genomic_DNA"/>
</dbReference>
<proteinExistence type="predicted"/>
<keyword evidence="2" id="KW-1185">Reference proteome</keyword>
<reference evidence="1" key="1">
    <citation type="journal article" date="2019" name="Environ. Microbiol.">
        <title>Fungal ecological strategies reflected in gene transcription - a case study of two litter decomposers.</title>
        <authorList>
            <person name="Barbi F."/>
            <person name="Kohler A."/>
            <person name="Barry K."/>
            <person name="Baskaran P."/>
            <person name="Daum C."/>
            <person name="Fauchery L."/>
            <person name="Ihrmark K."/>
            <person name="Kuo A."/>
            <person name="LaButti K."/>
            <person name="Lipzen A."/>
            <person name="Morin E."/>
            <person name="Grigoriev I.V."/>
            <person name="Henrissat B."/>
            <person name="Lindahl B."/>
            <person name="Martin F."/>
        </authorList>
    </citation>
    <scope>NUCLEOTIDE SEQUENCE</scope>
    <source>
        <strain evidence="1">JB14</strain>
    </source>
</reference>
<accession>A0A6A4HRU6</accession>
<dbReference type="OrthoDB" id="3250441at2759"/>
<evidence type="ECO:0000313" key="2">
    <source>
        <dbReference type="Proteomes" id="UP000799118"/>
    </source>
</evidence>
<organism evidence="1 2">
    <name type="scientific">Gymnopus androsaceus JB14</name>
    <dbReference type="NCBI Taxonomy" id="1447944"/>
    <lineage>
        <taxon>Eukaryota</taxon>
        <taxon>Fungi</taxon>
        <taxon>Dikarya</taxon>
        <taxon>Basidiomycota</taxon>
        <taxon>Agaricomycotina</taxon>
        <taxon>Agaricomycetes</taxon>
        <taxon>Agaricomycetidae</taxon>
        <taxon>Agaricales</taxon>
        <taxon>Marasmiineae</taxon>
        <taxon>Omphalotaceae</taxon>
        <taxon>Gymnopus</taxon>
    </lineage>
</organism>
<name>A0A6A4HRU6_9AGAR</name>
<gene>
    <name evidence="1" type="ORF">BT96DRAFT_993741</name>
</gene>